<proteinExistence type="predicted"/>
<comment type="caution">
    <text evidence="2">The sequence shown here is derived from an EMBL/GenBank/DDBJ whole genome shotgun (WGS) entry which is preliminary data.</text>
</comment>
<dbReference type="RefSeq" id="WP_137668220.1">
    <property type="nucleotide sequence ID" value="NZ_BJCE01000129.1"/>
</dbReference>
<sequence>MSLEQVESFYEMLSSDPGVYDLYYKNCRQPGVFDNSHWDTKKIVNFAATFGYIFTEEELQDFWFATEPVTVSRK</sequence>
<feature type="domain" description="Nif11" evidence="1">
    <location>
        <begin position="1"/>
        <end position="59"/>
    </location>
</feature>
<accession>A0A480A0G2</accession>
<reference evidence="3" key="1">
    <citation type="submission" date="2019-02" db="EMBL/GenBank/DDBJ databases">
        <title>Draft genome sequence of Sphaerospermopsis reniformis NIES-1949.</title>
        <authorList>
            <person name="Yamaguchi H."/>
            <person name="Suzuki S."/>
            <person name="Kawachi M."/>
        </authorList>
    </citation>
    <scope>NUCLEOTIDE SEQUENCE [LARGE SCALE GENOMIC DNA]</scope>
    <source>
        <strain evidence="3">NIES-1949</strain>
    </source>
</reference>
<evidence type="ECO:0000313" key="2">
    <source>
        <dbReference type="EMBL" id="GCL38287.1"/>
    </source>
</evidence>
<evidence type="ECO:0000259" key="1">
    <source>
        <dbReference type="Pfam" id="PF07862"/>
    </source>
</evidence>
<organism evidence="2 3">
    <name type="scientific">Sphaerospermopsis reniformis</name>
    <dbReference type="NCBI Taxonomy" id="531300"/>
    <lineage>
        <taxon>Bacteria</taxon>
        <taxon>Bacillati</taxon>
        <taxon>Cyanobacteriota</taxon>
        <taxon>Cyanophyceae</taxon>
        <taxon>Nostocales</taxon>
        <taxon>Aphanizomenonaceae</taxon>
        <taxon>Sphaerospermopsis</taxon>
    </lineage>
</organism>
<dbReference type="InterPro" id="IPR012903">
    <property type="entry name" value="Nif11"/>
</dbReference>
<dbReference type="Pfam" id="PF07862">
    <property type="entry name" value="Nif11"/>
    <property type="match status" value="1"/>
</dbReference>
<protein>
    <recommendedName>
        <fullName evidence="1">Nif11 domain-containing protein</fullName>
    </recommendedName>
</protein>
<keyword evidence="3" id="KW-1185">Reference proteome</keyword>
<dbReference type="AlphaFoldDB" id="A0A480A0G2"/>
<gene>
    <name evidence="2" type="ORF">SR1949_34010</name>
</gene>
<name>A0A480A0G2_9CYAN</name>
<dbReference type="EMBL" id="BJCE01000129">
    <property type="protein sequence ID" value="GCL38287.1"/>
    <property type="molecule type" value="Genomic_DNA"/>
</dbReference>
<evidence type="ECO:0000313" key="3">
    <source>
        <dbReference type="Proteomes" id="UP000300142"/>
    </source>
</evidence>
<dbReference type="Proteomes" id="UP000300142">
    <property type="component" value="Unassembled WGS sequence"/>
</dbReference>